<protein>
    <recommendedName>
        <fullName evidence="3">Phage protein D</fullName>
    </recommendedName>
</protein>
<dbReference type="Proteomes" id="UP000184518">
    <property type="component" value="Unassembled WGS sequence"/>
</dbReference>
<name>A0A1M5F3J1_9FLAO</name>
<reference evidence="2" key="1">
    <citation type="submission" date="2016-11" db="EMBL/GenBank/DDBJ databases">
        <authorList>
            <person name="Varghese N."/>
            <person name="Submissions S."/>
        </authorList>
    </citation>
    <scope>NUCLEOTIDE SEQUENCE [LARGE SCALE GENOMIC DNA]</scope>
    <source>
        <strain evidence="2">DSM 27619</strain>
    </source>
</reference>
<dbReference type="STRING" id="1416778.SAMN05443633_107153"/>
<proteinExistence type="predicted"/>
<evidence type="ECO:0000313" key="1">
    <source>
        <dbReference type="EMBL" id="SHF86084.1"/>
    </source>
</evidence>
<organism evidence="1 2">
    <name type="scientific">Chryseobacterium arachidis</name>
    <dbReference type="NCBI Taxonomy" id="1416778"/>
    <lineage>
        <taxon>Bacteria</taxon>
        <taxon>Pseudomonadati</taxon>
        <taxon>Bacteroidota</taxon>
        <taxon>Flavobacteriia</taxon>
        <taxon>Flavobacteriales</taxon>
        <taxon>Weeksellaceae</taxon>
        <taxon>Chryseobacterium group</taxon>
        <taxon>Chryseobacterium</taxon>
    </lineage>
</organism>
<dbReference type="RefSeq" id="WP_072959034.1">
    <property type="nucleotide sequence ID" value="NZ_FQUT01000007.1"/>
</dbReference>
<dbReference type="EMBL" id="FQUT01000007">
    <property type="protein sequence ID" value="SHF86084.1"/>
    <property type="molecule type" value="Genomic_DNA"/>
</dbReference>
<keyword evidence="2" id="KW-1185">Reference proteome</keyword>
<dbReference type="AlphaFoldDB" id="A0A1M5F3J1"/>
<evidence type="ECO:0008006" key="3">
    <source>
        <dbReference type="Google" id="ProtNLM"/>
    </source>
</evidence>
<accession>A0A1M5F3J1</accession>
<evidence type="ECO:0000313" key="2">
    <source>
        <dbReference type="Proteomes" id="UP000184518"/>
    </source>
</evidence>
<dbReference type="OrthoDB" id="1065075at2"/>
<gene>
    <name evidence="1" type="ORF">SAMN05443633_107153</name>
</gene>
<sequence length="336" mass="37989">MLILTSNISIEDKEKTVENIKASKVTWKSEVGSFIDSCTIELPRISYLKTDKVQTQDLNKERTSSERKGYAFKEGDKVSVSLGYNNDNKLRFKGFIKRVNMGVPVKIECEGYGYQLYDIIFKGSYTSVTVRKLLEDLVKDTDIKLSGEIPEIPLKNVRFKNVSGIKVLEWLKDECKLAVYFNMNEIYVGTLFGKTQDSVKVKIGWNTVKDDEFNQKEVDKSVKIVIKEKNDKGEVNKTKSDQAKSSTEKDLKIKAGIPAPFLKQIANRLQTKENYKGYEGNITLFLEPYATKGMVLKLDGGMYPDKTGEYFIESVSGEFGASGGRQTVTLGFLMQK</sequence>